<feature type="compositionally biased region" description="Polar residues" evidence="1">
    <location>
        <begin position="94"/>
        <end position="113"/>
    </location>
</feature>
<evidence type="ECO:0000313" key="3">
    <source>
        <dbReference type="Proteomes" id="UP000485058"/>
    </source>
</evidence>
<reference evidence="2 3" key="1">
    <citation type="submission" date="2020-02" db="EMBL/GenBank/DDBJ databases">
        <title>Draft genome sequence of Haematococcus lacustris strain NIES-144.</title>
        <authorList>
            <person name="Morimoto D."/>
            <person name="Nakagawa S."/>
            <person name="Yoshida T."/>
            <person name="Sawayama S."/>
        </authorList>
    </citation>
    <scope>NUCLEOTIDE SEQUENCE [LARGE SCALE GENOMIC DNA]</scope>
    <source>
        <strain evidence="2 3">NIES-144</strain>
    </source>
</reference>
<feature type="region of interest" description="Disordered" evidence="1">
    <location>
        <begin position="93"/>
        <end position="126"/>
    </location>
</feature>
<sequence>MLHAGGLYLAVGAEGLCDGTHLMLHSASLIVQLNSASDEQPAEDRQARQQGHDWLHMRAVGANSSPTLFNKQQHEAAHTYVACCPSDVGRAHCPSSNKNSNNVKQTTSASNQHRMSRGVVGRSYEH</sequence>
<organism evidence="2 3">
    <name type="scientific">Haematococcus lacustris</name>
    <name type="common">Green alga</name>
    <name type="synonym">Haematococcus pluvialis</name>
    <dbReference type="NCBI Taxonomy" id="44745"/>
    <lineage>
        <taxon>Eukaryota</taxon>
        <taxon>Viridiplantae</taxon>
        <taxon>Chlorophyta</taxon>
        <taxon>core chlorophytes</taxon>
        <taxon>Chlorophyceae</taxon>
        <taxon>CS clade</taxon>
        <taxon>Chlamydomonadales</taxon>
        <taxon>Haematococcaceae</taxon>
        <taxon>Haematococcus</taxon>
    </lineage>
</organism>
<accession>A0A6A0AMK0</accession>
<evidence type="ECO:0000256" key="1">
    <source>
        <dbReference type="SAM" id="MobiDB-lite"/>
    </source>
</evidence>
<keyword evidence="3" id="KW-1185">Reference proteome</keyword>
<comment type="caution">
    <text evidence="2">The sequence shown here is derived from an EMBL/GenBank/DDBJ whole genome shotgun (WGS) entry which is preliminary data.</text>
</comment>
<feature type="non-terminal residue" evidence="2">
    <location>
        <position position="126"/>
    </location>
</feature>
<gene>
    <name evidence="2" type="ORF">HaLaN_33069</name>
</gene>
<name>A0A6A0AMK0_HAELA</name>
<dbReference type="AlphaFoldDB" id="A0A6A0AMK0"/>
<dbReference type="EMBL" id="BLLF01009262">
    <property type="protein sequence ID" value="GFH33665.1"/>
    <property type="molecule type" value="Genomic_DNA"/>
</dbReference>
<proteinExistence type="predicted"/>
<protein>
    <submittedName>
        <fullName evidence="2">Uncharacterized protein</fullName>
    </submittedName>
</protein>
<dbReference type="Proteomes" id="UP000485058">
    <property type="component" value="Unassembled WGS sequence"/>
</dbReference>
<evidence type="ECO:0000313" key="2">
    <source>
        <dbReference type="EMBL" id="GFH33665.1"/>
    </source>
</evidence>